<organism evidence="1 2">
    <name type="scientific">Bifidobacterium stellenboschense</name>
    <dbReference type="NCBI Taxonomy" id="762211"/>
    <lineage>
        <taxon>Bacteria</taxon>
        <taxon>Bacillati</taxon>
        <taxon>Actinomycetota</taxon>
        <taxon>Actinomycetes</taxon>
        <taxon>Bifidobacteriales</taxon>
        <taxon>Bifidobacteriaceae</taxon>
        <taxon>Bifidobacterium</taxon>
    </lineage>
</organism>
<evidence type="ECO:0000313" key="1">
    <source>
        <dbReference type="EMBL" id="KFI97922.1"/>
    </source>
</evidence>
<sequence>MANYSPDLFHAVTAYLDSRNFTYETNPDTGVITLEWNFSRATSIKRARINFDITSEAICVTNQPEVPEGSLSVVRQVPVDDTDRLADAMIFLTAANYNRIHFAFQMDPTTGTVNSTSSLYCGAYVPPAELIDQVFRHANDAWEINGDEFINVLEHRKDPLVAAADANR</sequence>
<accession>A0A087DQX2</accession>
<dbReference type="AlphaFoldDB" id="A0A087DQX2"/>
<evidence type="ECO:0000313" key="2">
    <source>
        <dbReference type="Proteomes" id="UP000029004"/>
    </source>
</evidence>
<proteinExistence type="predicted"/>
<protein>
    <recommendedName>
        <fullName evidence="3">Bacterial sensory transduction regulator</fullName>
    </recommendedName>
</protein>
<dbReference type="OrthoDB" id="9821623at2"/>
<name>A0A087DQX2_9BIFI</name>
<reference evidence="1 2" key="1">
    <citation type="submission" date="2014-03" db="EMBL/GenBank/DDBJ databases">
        <title>Genomics of Bifidobacteria.</title>
        <authorList>
            <person name="Ventura M."/>
            <person name="Milani C."/>
            <person name="Lugli G.A."/>
        </authorList>
    </citation>
    <scope>NUCLEOTIDE SEQUENCE [LARGE SCALE GENOMIC DNA]</scope>
    <source>
        <strain evidence="1 2">DSM 23968</strain>
    </source>
</reference>
<keyword evidence="2" id="KW-1185">Reference proteome</keyword>
<comment type="caution">
    <text evidence="1">The sequence shown here is derived from an EMBL/GenBank/DDBJ whole genome shotgun (WGS) entry which is preliminary data.</text>
</comment>
<gene>
    <name evidence="1" type="ORF">BSTEL_0733</name>
</gene>
<dbReference type="Proteomes" id="UP000029004">
    <property type="component" value="Unassembled WGS sequence"/>
</dbReference>
<dbReference type="EMBL" id="JGZP01000011">
    <property type="protein sequence ID" value="KFI97922.1"/>
    <property type="molecule type" value="Genomic_DNA"/>
</dbReference>
<dbReference type="STRING" id="762211.BSTEL_0733"/>
<evidence type="ECO:0008006" key="3">
    <source>
        <dbReference type="Google" id="ProtNLM"/>
    </source>
</evidence>
<dbReference type="RefSeq" id="WP_034527779.1">
    <property type="nucleotide sequence ID" value="NZ_JGZP01000011.1"/>
</dbReference>